<reference evidence="2 3" key="1">
    <citation type="submission" date="2020-08" db="EMBL/GenBank/DDBJ databases">
        <title>Edaphobacter telluris sp. nov. and Acidobacterium dinghuensis sp. nov., two acidobacteria isolated from forest soil.</title>
        <authorList>
            <person name="Fu J."/>
            <person name="Qiu L."/>
        </authorList>
    </citation>
    <scope>NUCLEOTIDE SEQUENCE [LARGE SCALE GENOMIC DNA]</scope>
    <source>
        <strain evidence="2">4Y35</strain>
    </source>
</reference>
<accession>A0A7G8BDN9</accession>
<dbReference type="RefSeq" id="WP_186740688.1">
    <property type="nucleotide sequence ID" value="NZ_CP060394.1"/>
</dbReference>
<gene>
    <name evidence="2" type="ORF">H7849_16140</name>
</gene>
<organism evidence="2 3">
    <name type="scientific">Alloacidobacterium dinghuense</name>
    <dbReference type="NCBI Taxonomy" id="2763107"/>
    <lineage>
        <taxon>Bacteria</taxon>
        <taxon>Pseudomonadati</taxon>
        <taxon>Acidobacteriota</taxon>
        <taxon>Terriglobia</taxon>
        <taxon>Terriglobales</taxon>
        <taxon>Acidobacteriaceae</taxon>
        <taxon>Alloacidobacterium</taxon>
    </lineage>
</organism>
<sequence>MAVVANSAEDAVRRVVDGSVHSWNRRKWLALGLVLTVANVLLWLGFWSGFSHKPNAASSMLPWSLLYNSPRPLQLITSDPDIAEIQGYTGQELSVSDYANRNYIPHPEKLSREVNQLCNILLHGNKAALVDTPIAVSIAELAQENSRKIEIHSARSVELANLQTDDNLILLGSPRSNPWYAFFSDQMNFRFAYDPVSGQEIIRNIHPGPHEQAEYVPTGLGWATGQSYAIIGLVRNPDQNGHVLLLAGASAEGTEAAGKLVTDLPRLSEALKACGISTPGTAAELRAVAAS</sequence>
<name>A0A7G8BDN9_9BACT</name>
<protein>
    <submittedName>
        <fullName evidence="2">Uncharacterized protein</fullName>
    </submittedName>
</protein>
<dbReference type="AlphaFoldDB" id="A0A7G8BDN9"/>
<dbReference type="Proteomes" id="UP000515312">
    <property type="component" value="Chromosome"/>
</dbReference>
<keyword evidence="1" id="KW-0472">Membrane</keyword>
<keyword evidence="3" id="KW-1185">Reference proteome</keyword>
<feature type="transmembrane region" description="Helical" evidence="1">
    <location>
        <begin position="28"/>
        <end position="50"/>
    </location>
</feature>
<keyword evidence="1" id="KW-0812">Transmembrane</keyword>
<proteinExistence type="predicted"/>
<dbReference type="KEGG" id="adin:H7849_16140"/>
<dbReference type="EMBL" id="CP060394">
    <property type="protein sequence ID" value="QNI30659.1"/>
    <property type="molecule type" value="Genomic_DNA"/>
</dbReference>
<evidence type="ECO:0000256" key="1">
    <source>
        <dbReference type="SAM" id="Phobius"/>
    </source>
</evidence>
<evidence type="ECO:0000313" key="2">
    <source>
        <dbReference type="EMBL" id="QNI30659.1"/>
    </source>
</evidence>
<keyword evidence="1" id="KW-1133">Transmembrane helix</keyword>
<evidence type="ECO:0000313" key="3">
    <source>
        <dbReference type="Proteomes" id="UP000515312"/>
    </source>
</evidence>